<dbReference type="AlphaFoldDB" id="A0A0E9WAF2"/>
<accession>A0A0E9WAF2</accession>
<evidence type="ECO:0000313" key="1">
    <source>
        <dbReference type="EMBL" id="JAH86468.1"/>
    </source>
</evidence>
<protein>
    <submittedName>
        <fullName evidence="1">Uncharacterized protein</fullName>
    </submittedName>
</protein>
<organism evidence="1">
    <name type="scientific">Anguilla anguilla</name>
    <name type="common">European freshwater eel</name>
    <name type="synonym">Muraena anguilla</name>
    <dbReference type="NCBI Taxonomy" id="7936"/>
    <lineage>
        <taxon>Eukaryota</taxon>
        <taxon>Metazoa</taxon>
        <taxon>Chordata</taxon>
        <taxon>Craniata</taxon>
        <taxon>Vertebrata</taxon>
        <taxon>Euteleostomi</taxon>
        <taxon>Actinopterygii</taxon>
        <taxon>Neopterygii</taxon>
        <taxon>Teleostei</taxon>
        <taxon>Anguilliformes</taxon>
        <taxon>Anguillidae</taxon>
        <taxon>Anguilla</taxon>
    </lineage>
</organism>
<reference evidence="1" key="2">
    <citation type="journal article" date="2015" name="Fish Shellfish Immunol.">
        <title>Early steps in the European eel (Anguilla anguilla)-Vibrio vulnificus interaction in the gills: Role of the RtxA13 toxin.</title>
        <authorList>
            <person name="Callol A."/>
            <person name="Pajuelo D."/>
            <person name="Ebbesson L."/>
            <person name="Teles M."/>
            <person name="MacKenzie S."/>
            <person name="Amaro C."/>
        </authorList>
    </citation>
    <scope>NUCLEOTIDE SEQUENCE</scope>
</reference>
<name>A0A0E9WAF2_ANGAN</name>
<proteinExistence type="predicted"/>
<dbReference type="EMBL" id="GBXM01022109">
    <property type="protein sequence ID" value="JAH86468.1"/>
    <property type="molecule type" value="Transcribed_RNA"/>
</dbReference>
<reference evidence="1" key="1">
    <citation type="submission" date="2014-11" db="EMBL/GenBank/DDBJ databases">
        <authorList>
            <person name="Amaro Gonzalez C."/>
        </authorList>
    </citation>
    <scope>NUCLEOTIDE SEQUENCE</scope>
</reference>
<sequence length="48" mass="5797">MATPAKVFTGQLLIARHHIWLKVRTHQQKQYIKCTKKTWITLLLYIYI</sequence>